<protein>
    <submittedName>
        <fullName evidence="1">Uncharacterized protein</fullName>
    </submittedName>
</protein>
<sequence>MENRVVKVIQPPSQTNLPLTDFRLHQNRTKERRVRQKEKLHLYPSTIRLTERPRRQLFRLGNEDDLFAIKFY</sequence>
<accession>A0A0M9A6Q9</accession>
<keyword evidence="2" id="KW-1185">Reference proteome</keyword>
<gene>
    <name evidence="1" type="ORF">WN51_07777</name>
</gene>
<dbReference type="AlphaFoldDB" id="A0A0M9A6Q9"/>
<dbReference type="Proteomes" id="UP000053105">
    <property type="component" value="Unassembled WGS sequence"/>
</dbReference>
<reference evidence="1 2" key="1">
    <citation type="submission" date="2015-07" db="EMBL/GenBank/DDBJ databases">
        <title>The genome of Melipona quadrifasciata.</title>
        <authorList>
            <person name="Pan H."/>
            <person name="Kapheim K."/>
        </authorList>
    </citation>
    <scope>NUCLEOTIDE SEQUENCE [LARGE SCALE GENOMIC DNA]</scope>
    <source>
        <strain evidence="1">0111107301</strain>
        <tissue evidence="1">Whole body</tissue>
    </source>
</reference>
<evidence type="ECO:0000313" key="2">
    <source>
        <dbReference type="Proteomes" id="UP000053105"/>
    </source>
</evidence>
<proteinExistence type="predicted"/>
<organism evidence="1 2">
    <name type="scientific">Melipona quadrifasciata</name>
    <dbReference type="NCBI Taxonomy" id="166423"/>
    <lineage>
        <taxon>Eukaryota</taxon>
        <taxon>Metazoa</taxon>
        <taxon>Ecdysozoa</taxon>
        <taxon>Arthropoda</taxon>
        <taxon>Hexapoda</taxon>
        <taxon>Insecta</taxon>
        <taxon>Pterygota</taxon>
        <taxon>Neoptera</taxon>
        <taxon>Endopterygota</taxon>
        <taxon>Hymenoptera</taxon>
        <taxon>Apocrita</taxon>
        <taxon>Aculeata</taxon>
        <taxon>Apoidea</taxon>
        <taxon>Anthophila</taxon>
        <taxon>Apidae</taxon>
        <taxon>Melipona</taxon>
    </lineage>
</organism>
<name>A0A0M9A6Q9_9HYME</name>
<evidence type="ECO:0000313" key="1">
    <source>
        <dbReference type="EMBL" id="KOX78370.1"/>
    </source>
</evidence>
<dbReference type="EMBL" id="KQ435724">
    <property type="protein sequence ID" value="KOX78370.1"/>
    <property type="molecule type" value="Genomic_DNA"/>
</dbReference>